<dbReference type="AlphaFoldDB" id="A0A8H9GGC5"/>
<sequence>MSESSRPAAAPVAPGPREPHVHGPSSLGDTLRPLFQTEAWQGADGTAEVAQHLRELGVDVATIWAASRWNMGDDGEAPNRRHPVPGDPRGPRTAAELTAVAHRPRAAALLGVYLWSQASDALQYTFRHGRIIVPLRAFVDTWTDVRDQAPDDVCRAEGDAVAVLLRTLVTQMHTSAARSAGSLPRLAEAASRAADRCVELLAAARAIPDPASPFRRLLVPQAATRIRYFRALARAARAADDAMAGGTPDHLGPALEALRAAETDPHLNYILASELRSYRMHLTELHRNLGNRWLTLDRLKNIYIYPFGLRDVSPAAAVAALRALADRDERPHLLGVRAHAVRGSLKMDDVWSSVDRAARPYGGVSVSMPNVRLEQPDGTFIEELTCDVRFTEFGNHYVRFRYSARDRSPQEVRDARFRLSNLHADIRVLWVGPDGPLEVDPGGALPPERLFDLADLLQRATTDLVREGTEIAQGRAHVVTSVYEASTGQGPAAPAAERTPVRMSDEMLAAFGSQVLLQPVSYGTATPADWTLRQRNPVLLEGVRHLGDLVAVATNATTVALVGTAHFKISQYGSLAEFVASLNGLFSAWNATLADHLRIVATLLADHDVNNGTDLAARKERLTREQLRLHEFASEVRTTLTTIASPTFLASALESRMLTQLLHASRFEQQAALVTERLRELLQEPIAARLAALERLHGDRQREEEAARERSRRRLMDGTLSAITVFAGVYALIGTVQVALDAGLLGAAEAVVATALVTVSALVTGWAVFRWSRRR</sequence>
<evidence type="ECO:0000256" key="1">
    <source>
        <dbReference type="SAM" id="MobiDB-lite"/>
    </source>
</evidence>
<dbReference type="RefSeq" id="WP_171107352.1">
    <property type="nucleotide sequence ID" value="NZ_BMPT01000005.1"/>
</dbReference>
<evidence type="ECO:0000256" key="2">
    <source>
        <dbReference type="SAM" id="Phobius"/>
    </source>
</evidence>
<feature type="region of interest" description="Disordered" evidence="1">
    <location>
        <begin position="70"/>
        <end position="91"/>
    </location>
</feature>
<reference evidence="3" key="1">
    <citation type="journal article" date="2014" name="Int. J. Syst. Evol. Microbiol.">
        <title>Complete genome sequence of Corynebacterium casei LMG S-19264T (=DSM 44701T), isolated from a smear-ripened cheese.</title>
        <authorList>
            <consortium name="US DOE Joint Genome Institute (JGI-PGF)"/>
            <person name="Walter F."/>
            <person name="Albersmeier A."/>
            <person name="Kalinowski J."/>
            <person name="Ruckert C."/>
        </authorList>
    </citation>
    <scope>NUCLEOTIDE SEQUENCE</scope>
    <source>
        <strain evidence="3">JCM 3051</strain>
    </source>
</reference>
<evidence type="ECO:0000313" key="4">
    <source>
        <dbReference type="Proteomes" id="UP000655589"/>
    </source>
</evidence>
<accession>A0A8H9GGC5</accession>
<feature type="transmembrane region" description="Helical" evidence="2">
    <location>
        <begin position="718"/>
        <end position="740"/>
    </location>
</feature>
<dbReference type="EMBL" id="BMPT01000005">
    <property type="protein sequence ID" value="GGM21903.1"/>
    <property type="molecule type" value="Genomic_DNA"/>
</dbReference>
<evidence type="ECO:0000313" key="3">
    <source>
        <dbReference type="EMBL" id="GGM21903.1"/>
    </source>
</evidence>
<keyword evidence="2" id="KW-0472">Membrane</keyword>
<keyword evidence="2" id="KW-0812">Transmembrane</keyword>
<keyword evidence="4" id="KW-1185">Reference proteome</keyword>
<name>A0A8H9GGC5_9MICO</name>
<protein>
    <submittedName>
        <fullName evidence="3">Uncharacterized protein</fullName>
    </submittedName>
</protein>
<keyword evidence="2" id="KW-1133">Transmembrane helix</keyword>
<feature type="transmembrane region" description="Helical" evidence="2">
    <location>
        <begin position="746"/>
        <end position="769"/>
    </location>
</feature>
<gene>
    <name evidence="3" type="ORF">GCM10010102_17040</name>
</gene>
<proteinExistence type="predicted"/>
<comment type="caution">
    <text evidence="3">The sequence shown here is derived from an EMBL/GenBank/DDBJ whole genome shotgun (WGS) entry which is preliminary data.</text>
</comment>
<organism evidence="3 4">
    <name type="scientific">Promicromonospora citrea</name>
    <dbReference type="NCBI Taxonomy" id="43677"/>
    <lineage>
        <taxon>Bacteria</taxon>
        <taxon>Bacillati</taxon>
        <taxon>Actinomycetota</taxon>
        <taxon>Actinomycetes</taxon>
        <taxon>Micrococcales</taxon>
        <taxon>Promicromonosporaceae</taxon>
        <taxon>Promicromonospora</taxon>
    </lineage>
</organism>
<dbReference type="Proteomes" id="UP000655589">
    <property type="component" value="Unassembled WGS sequence"/>
</dbReference>
<feature type="region of interest" description="Disordered" evidence="1">
    <location>
        <begin position="1"/>
        <end position="30"/>
    </location>
</feature>
<reference evidence="3" key="2">
    <citation type="submission" date="2020-09" db="EMBL/GenBank/DDBJ databases">
        <authorList>
            <person name="Sun Q."/>
            <person name="Ohkuma M."/>
        </authorList>
    </citation>
    <scope>NUCLEOTIDE SEQUENCE</scope>
    <source>
        <strain evidence="3">JCM 3051</strain>
    </source>
</reference>